<name>A0ABD3KL60_EUCGL</name>
<feature type="region of interest" description="Disordered" evidence="1">
    <location>
        <begin position="1"/>
        <end position="72"/>
    </location>
</feature>
<organism evidence="2 3">
    <name type="scientific">Eucalyptus globulus</name>
    <name type="common">Tasmanian blue gum</name>
    <dbReference type="NCBI Taxonomy" id="34317"/>
    <lineage>
        <taxon>Eukaryota</taxon>
        <taxon>Viridiplantae</taxon>
        <taxon>Streptophyta</taxon>
        <taxon>Embryophyta</taxon>
        <taxon>Tracheophyta</taxon>
        <taxon>Spermatophyta</taxon>
        <taxon>Magnoliopsida</taxon>
        <taxon>eudicotyledons</taxon>
        <taxon>Gunneridae</taxon>
        <taxon>Pentapetalae</taxon>
        <taxon>rosids</taxon>
        <taxon>malvids</taxon>
        <taxon>Myrtales</taxon>
        <taxon>Myrtaceae</taxon>
        <taxon>Myrtoideae</taxon>
        <taxon>Eucalypteae</taxon>
        <taxon>Eucalyptus</taxon>
    </lineage>
</organism>
<dbReference type="AlphaFoldDB" id="A0ABD3KL60"/>
<evidence type="ECO:0000313" key="2">
    <source>
        <dbReference type="EMBL" id="KAL3739049.1"/>
    </source>
</evidence>
<dbReference type="Proteomes" id="UP001634007">
    <property type="component" value="Unassembled WGS sequence"/>
</dbReference>
<dbReference type="EMBL" id="JBJKBG010000005">
    <property type="protein sequence ID" value="KAL3739049.1"/>
    <property type="molecule type" value="Genomic_DNA"/>
</dbReference>
<gene>
    <name evidence="2" type="ORF">ACJRO7_020448</name>
</gene>
<evidence type="ECO:0000256" key="1">
    <source>
        <dbReference type="SAM" id="MobiDB-lite"/>
    </source>
</evidence>
<reference evidence="2 3" key="1">
    <citation type="submission" date="2024-11" db="EMBL/GenBank/DDBJ databases">
        <title>Chromosome-level genome assembly of Eucalyptus globulus Labill. provides insights into its genome evolution.</title>
        <authorList>
            <person name="Li X."/>
        </authorList>
    </citation>
    <scope>NUCLEOTIDE SEQUENCE [LARGE SCALE GENOMIC DNA]</scope>
    <source>
        <strain evidence="2">CL2024</strain>
        <tissue evidence="2">Fresh tender leaves</tissue>
    </source>
</reference>
<keyword evidence="3" id="KW-1185">Reference proteome</keyword>
<accession>A0ABD3KL60</accession>
<proteinExistence type="predicted"/>
<comment type="caution">
    <text evidence="2">The sequence shown here is derived from an EMBL/GenBank/DDBJ whole genome shotgun (WGS) entry which is preliminary data.</text>
</comment>
<evidence type="ECO:0000313" key="3">
    <source>
        <dbReference type="Proteomes" id="UP001634007"/>
    </source>
</evidence>
<sequence>MKEMEETGRGGEDDVERMQKKGKAAIEFDGMNAETDVSLINEKGKMGQMEETGNLSAPEEDRLNQSQGKSTS</sequence>
<protein>
    <submittedName>
        <fullName evidence="2">Uncharacterized protein</fullName>
    </submittedName>
</protein>
<feature type="compositionally biased region" description="Basic and acidic residues" evidence="1">
    <location>
        <begin position="1"/>
        <end position="19"/>
    </location>
</feature>